<sequence>MTVRGEQQTRCGRAERGQRGVGMREHARQQCRTLFGAQGAASQRGALLQHPDAEPRRRDRIGRPPQQLVAGEVDHALDMPHERTQQGVPGACV</sequence>
<evidence type="ECO:0000313" key="3">
    <source>
        <dbReference type="Proteomes" id="UP001321543"/>
    </source>
</evidence>
<reference evidence="3" key="1">
    <citation type="journal article" date="2019" name="Int. J. Syst. Evol. Microbiol.">
        <title>The Global Catalogue of Microorganisms (GCM) 10K type strain sequencing project: providing services to taxonomists for standard genome sequencing and annotation.</title>
        <authorList>
            <consortium name="The Broad Institute Genomics Platform"/>
            <consortium name="The Broad Institute Genome Sequencing Center for Infectious Disease"/>
            <person name="Wu L."/>
            <person name="Ma J."/>
        </authorList>
    </citation>
    <scope>NUCLEOTIDE SEQUENCE [LARGE SCALE GENOMIC DNA]</scope>
    <source>
        <strain evidence="3">NBRC 106310</strain>
    </source>
</reference>
<feature type="region of interest" description="Disordered" evidence="1">
    <location>
        <begin position="1"/>
        <end position="93"/>
    </location>
</feature>
<evidence type="ECO:0000313" key="2">
    <source>
        <dbReference type="EMBL" id="BDZ39098.1"/>
    </source>
</evidence>
<organism evidence="2 3">
    <name type="scientific">Microbacterium suwonense</name>
    <dbReference type="NCBI Taxonomy" id="683047"/>
    <lineage>
        <taxon>Bacteria</taxon>
        <taxon>Bacillati</taxon>
        <taxon>Actinomycetota</taxon>
        <taxon>Actinomycetes</taxon>
        <taxon>Micrococcales</taxon>
        <taxon>Microbacteriaceae</taxon>
        <taxon>Microbacterium</taxon>
    </lineage>
</organism>
<keyword evidence="3" id="KW-1185">Reference proteome</keyword>
<feature type="compositionally biased region" description="Polar residues" evidence="1">
    <location>
        <begin position="1"/>
        <end position="10"/>
    </location>
</feature>
<dbReference type="Proteomes" id="UP001321543">
    <property type="component" value="Chromosome"/>
</dbReference>
<evidence type="ECO:0000256" key="1">
    <source>
        <dbReference type="SAM" id="MobiDB-lite"/>
    </source>
</evidence>
<protein>
    <submittedName>
        <fullName evidence="2">Uncharacterized protein</fullName>
    </submittedName>
</protein>
<feature type="compositionally biased region" description="Basic and acidic residues" evidence="1">
    <location>
        <begin position="72"/>
        <end position="84"/>
    </location>
</feature>
<gene>
    <name evidence="2" type="ORF">GCM10025863_17120</name>
</gene>
<name>A0ABN6X4P8_9MICO</name>
<proteinExistence type="predicted"/>
<accession>A0ABN6X4P8</accession>
<dbReference type="EMBL" id="AP027728">
    <property type="protein sequence ID" value="BDZ39098.1"/>
    <property type="molecule type" value="Genomic_DNA"/>
</dbReference>
<feature type="compositionally biased region" description="Basic and acidic residues" evidence="1">
    <location>
        <begin position="12"/>
        <end position="28"/>
    </location>
</feature>